<dbReference type="EnsemblMetazoa" id="AFAF014403-RA">
    <property type="protein sequence ID" value="AFAF014403-PA"/>
    <property type="gene ID" value="AFAF014403"/>
</dbReference>
<dbReference type="Proteomes" id="UP000075886">
    <property type="component" value="Unassembled WGS sequence"/>
</dbReference>
<dbReference type="EMBL" id="AXCN02001049">
    <property type="status" value="NOT_ANNOTATED_CDS"/>
    <property type="molecule type" value="Genomic_DNA"/>
</dbReference>
<feature type="region of interest" description="Disordered" evidence="1">
    <location>
        <begin position="43"/>
        <end position="81"/>
    </location>
</feature>
<reference evidence="3" key="1">
    <citation type="submission" date="2014-01" db="EMBL/GenBank/DDBJ databases">
        <title>The Genome Sequence of Anopheles farauti FAR1 (V2).</title>
        <authorList>
            <consortium name="The Broad Institute Genomics Platform"/>
            <person name="Neafsey D.E."/>
            <person name="Besansky N."/>
            <person name="Howell P."/>
            <person name="Walton C."/>
            <person name="Young S.K."/>
            <person name="Zeng Q."/>
            <person name="Gargeya S."/>
            <person name="Fitzgerald M."/>
            <person name="Haas B."/>
            <person name="Abouelleil A."/>
            <person name="Allen A.W."/>
            <person name="Alvarado L."/>
            <person name="Arachchi H.M."/>
            <person name="Berlin A.M."/>
            <person name="Chapman S.B."/>
            <person name="Gainer-Dewar J."/>
            <person name="Goldberg J."/>
            <person name="Griggs A."/>
            <person name="Gujja S."/>
            <person name="Hansen M."/>
            <person name="Howarth C."/>
            <person name="Imamovic A."/>
            <person name="Ireland A."/>
            <person name="Larimer J."/>
            <person name="McCowan C."/>
            <person name="Murphy C."/>
            <person name="Pearson M."/>
            <person name="Poon T.W."/>
            <person name="Priest M."/>
            <person name="Roberts A."/>
            <person name="Saif S."/>
            <person name="Shea T."/>
            <person name="Sisk P."/>
            <person name="Sykes S."/>
            <person name="Wortman J."/>
            <person name="Nusbaum C."/>
            <person name="Birren B."/>
        </authorList>
    </citation>
    <scope>NUCLEOTIDE SEQUENCE [LARGE SCALE GENOMIC DNA]</scope>
    <source>
        <strain evidence="3">FAR1</strain>
    </source>
</reference>
<evidence type="ECO:0000313" key="2">
    <source>
        <dbReference type="EnsemblMetazoa" id="AFAF014403-PA"/>
    </source>
</evidence>
<dbReference type="VEuPathDB" id="VectorBase:AFAF014403"/>
<protein>
    <submittedName>
        <fullName evidence="2">Uncharacterized protein</fullName>
    </submittedName>
</protein>
<dbReference type="EMBL" id="AXCN02001050">
    <property type="status" value="NOT_ANNOTATED_CDS"/>
    <property type="molecule type" value="Genomic_DNA"/>
</dbReference>
<organism evidence="2 3">
    <name type="scientific">Anopheles farauti</name>
    <dbReference type="NCBI Taxonomy" id="69004"/>
    <lineage>
        <taxon>Eukaryota</taxon>
        <taxon>Metazoa</taxon>
        <taxon>Ecdysozoa</taxon>
        <taxon>Arthropoda</taxon>
        <taxon>Hexapoda</taxon>
        <taxon>Insecta</taxon>
        <taxon>Pterygota</taxon>
        <taxon>Neoptera</taxon>
        <taxon>Endopterygota</taxon>
        <taxon>Diptera</taxon>
        <taxon>Nematocera</taxon>
        <taxon>Culicoidea</taxon>
        <taxon>Culicidae</taxon>
        <taxon>Anophelinae</taxon>
        <taxon>Anopheles</taxon>
    </lineage>
</organism>
<name>A0A182QPQ7_9DIPT</name>
<evidence type="ECO:0000256" key="1">
    <source>
        <dbReference type="SAM" id="MobiDB-lite"/>
    </source>
</evidence>
<sequence>MGPREAAEEIKTVERISMRVVLHLTGFGANYATSTYTPGTFGMAQPAPKLTMPATRPPEHSNPPPESPWQASRPGAPAHSMPALRTLSNRALHVPKSLMTTLMRCRYGLIVVDRSSVTPHPAKLHRSPSVGAFWMRFPGKSVSVLRNSVATRAIAMSFAIVAESYIGWTVIDRTGRIWTVGLPVCGGSCRSSAIT</sequence>
<keyword evidence="3" id="KW-1185">Reference proteome</keyword>
<dbReference type="AlphaFoldDB" id="A0A182QPQ7"/>
<reference evidence="2" key="2">
    <citation type="submission" date="2020-05" db="UniProtKB">
        <authorList>
            <consortium name="EnsemblMetazoa"/>
        </authorList>
    </citation>
    <scope>IDENTIFICATION</scope>
    <source>
        <strain evidence="2">FAR1</strain>
    </source>
</reference>
<evidence type="ECO:0000313" key="3">
    <source>
        <dbReference type="Proteomes" id="UP000075886"/>
    </source>
</evidence>
<accession>A0A182QPQ7</accession>
<proteinExistence type="predicted"/>